<feature type="region of interest" description="Disordered" evidence="8">
    <location>
        <begin position="220"/>
        <end position="245"/>
    </location>
</feature>
<dbReference type="GO" id="GO:0006950">
    <property type="term" value="P:response to stress"/>
    <property type="evidence" value="ECO:0007669"/>
    <property type="project" value="UniProtKB-ARBA"/>
</dbReference>
<evidence type="ECO:0000256" key="5">
    <source>
        <dbReference type="ARBA" id="ARBA00022989"/>
    </source>
</evidence>
<dbReference type="AlphaFoldDB" id="A0A7G2CEW1"/>
<evidence type="ECO:0000256" key="7">
    <source>
        <dbReference type="RuleBase" id="RU363059"/>
    </source>
</evidence>
<keyword evidence="3 7" id="KW-0812">Transmembrane</keyword>
<protein>
    <recommendedName>
        <fullName evidence="7">Derlin</fullName>
    </recommendedName>
</protein>
<evidence type="ECO:0000313" key="9">
    <source>
        <dbReference type="EMBL" id="CAD2217521.1"/>
    </source>
</evidence>
<name>A0A7G2CEW1_9TRYP</name>
<evidence type="ECO:0000313" key="10">
    <source>
        <dbReference type="Proteomes" id="UP000515908"/>
    </source>
</evidence>
<dbReference type="InterPro" id="IPR035952">
    <property type="entry name" value="Rhomboid-like_sf"/>
</dbReference>
<comment type="subcellular location">
    <subcellularLocation>
        <location evidence="1 7">Endoplasmic reticulum membrane</location>
        <topology evidence="1 7">Multi-pass membrane protein</topology>
    </subcellularLocation>
</comment>
<comment type="similarity">
    <text evidence="2 7">Belongs to the derlin family.</text>
</comment>
<comment type="function">
    <text evidence="7">May be involved in the degradation of misfolded endoplasmic reticulum (ER) luminal proteins.</text>
</comment>
<dbReference type="PANTHER" id="PTHR11009">
    <property type="entry name" value="DER1-LIKE PROTEIN, DERLIN"/>
    <property type="match status" value="1"/>
</dbReference>
<proteinExistence type="inferred from homology"/>
<evidence type="ECO:0000256" key="1">
    <source>
        <dbReference type="ARBA" id="ARBA00004477"/>
    </source>
</evidence>
<evidence type="ECO:0000256" key="3">
    <source>
        <dbReference type="ARBA" id="ARBA00022692"/>
    </source>
</evidence>
<accession>A0A7G2CEW1</accession>
<reference evidence="9 10" key="1">
    <citation type="submission" date="2020-08" db="EMBL/GenBank/DDBJ databases">
        <authorList>
            <person name="Newling K."/>
            <person name="Davey J."/>
            <person name="Forrester S."/>
        </authorList>
    </citation>
    <scope>NUCLEOTIDE SEQUENCE [LARGE SCALE GENOMIC DNA]</scope>
    <source>
        <strain evidence="10">Crithidia deanei Carvalho (ATCC PRA-265)</strain>
    </source>
</reference>
<feature type="transmembrane region" description="Helical" evidence="7">
    <location>
        <begin position="55"/>
        <end position="77"/>
    </location>
</feature>
<feature type="transmembrane region" description="Helical" evidence="7">
    <location>
        <begin position="7"/>
        <end position="35"/>
    </location>
</feature>
<evidence type="ECO:0000256" key="6">
    <source>
        <dbReference type="ARBA" id="ARBA00023136"/>
    </source>
</evidence>
<feature type="transmembrane region" description="Helical" evidence="7">
    <location>
        <begin position="97"/>
        <end position="130"/>
    </location>
</feature>
<organism evidence="9 10">
    <name type="scientific">Angomonas deanei</name>
    <dbReference type="NCBI Taxonomy" id="59799"/>
    <lineage>
        <taxon>Eukaryota</taxon>
        <taxon>Discoba</taxon>
        <taxon>Euglenozoa</taxon>
        <taxon>Kinetoplastea</taxon>
        <taxon>Metakinetoplastina</taxon>
        <taxon>Trypanosomatida</taxon>
        <taxon>Trypanosomatidae</taxon>
        <taxon>Strigomonadinae</taxon>
        <taxon>Angomonas</taxon>
    </lineage>
</organism>
<keyword evidence="5 7" id="KW-1133">Transmembrane helix</keyword>
<dbReference type="OrthoDB" id="1716531at2759"/>
<dbReference type="Pfam" id="PF04511">
    <property type="entry name" value="DER1"/>
    <property type="match status" value="1"/>
</dbReference>
<dbReference type="GO" id="GO:0005789">
    <property type="term" value="C:endoplasmic reticulum membrane"/>
    <property type="evidence" value="ECO:0007669"/>
    <property type="project" value="UniProtKB-SubCell"/>
</dbReference>
<dbReference type="SUPFAM" id="SSF144091">
    <property type="entry name" value="Rhomboid-like"/>
    <property type="match status" value="1"/>
</dbReference>
<keyword evidence="10" id="KW-1185">Reference proteome</keyword>
<evidence type="ECO:0000256" key="4">
    <source>
        <dbReference type="ARBA" id="ARBA00022824"/>
    </source>
</evidence>
<feature type="transmembrane region" description="Helical" evidence="7">
    <location>
        <begin position="150"/>
        <end position="183"/>
    </location>
</feature>
<gene>
    <name evidence="9" type="ORF">ADEAN_000499900</name>
</gene>
<keyword evidence="6 7" id="KW-0472">Membrane</keyword>
<keyword evidence="4 7" id="KW-0256">Endoplasmic reticulum</keyword>
<dbReference type="Proteomes" id="UP000515908">
    <property type="component" value="Chromosome 09"/>
</dbReference>
<evidence type="ECO:0000256" key="2">
    <source>
        <dbReference type="ARBA" id="ARBA00008917"/>
    </source>
</evidence>
<dbReference type="EMBL" id="LR877153">
    <property type="protein sequence ID" value="CAD2217521.1"/>
    <property type="molecule type" value="Genomic_DNA"/>
</dbReference>
<dbReference type="VEuPathDB" id="TriTrypDB:ADEAN_000499900"/>
<dbReference type="InterPro" id="IPR007599">
    <property type="entry name" value="DER1"/>
</dbReference>
<evidence type="ECO:0000256" key="8">
    <source>
        <dbReference type="SAM" id="MobiDB-lite"/>
    </source>
</evidence>
<sequence length="245" mass="27106">MAQSFEAWYASLGIVTKACIAMVLGTALGITVGYVNVYSLLLNSSAITSFQVWRFFTAAFFFGGFSFQWLMTVFSFISFLRYNEESSFKGKPADFALAIVFVILVIGLLGIYMGLPVTSSSLFLAVVWMYCKRNPTTNLGMFGFDFKASLFPWVLVAVNVLLVGSDILSNLLGIVAGHLYVFLKDVLPETHNLRLLETPLWLQRYFVAYGGQVNTPFGAAGNFNRNQPPPPSQRFFTGKGQKLGS</sequence>